<dbReference type="AlphaFoldDB" id="A0AAE0SS29"/>
<dbReference type="EMBL" id="JAEAOA010000592">
    <property type="protein sequence ID" value="KAK3597012.1"/>
    <property type="molecule type" value="Genomic_DNA"/>
</dbReference>
<gene>
    <name evidence="1" type="ORF">CHS0354_009151</name>
    <name evidence="2" type="ORF">CHS0354_009152</name>
</gene>
<comment type="caution">
    <text evidence="1">The sequence shown here is derived from an EMBL/GenBank/DDBJ whole genome shotgun (WGS) entry which is preliminary data.</text>
</comment>
<reference evidence="1" key="2">
    <citation type="journal article" date="2021" name="Genome Biol. Evol.">
        <title>Developing a high-quality reference genome for a parasitic bivalve with doubly uniparental inheritance (Bivalvia: Unionida).</title>
        <authorList>
            <person name="Smith C.H."/>
        </authorList>
    </citation>
    <scope>NUCLEOTIDE SEQUENCE</scope>
    <source>
        <strain evidence="1">CHS0354</strain>
        <tissue evidence="1">Mantle</tissue>
    </source>
</reference>
<name>A0AAE0SS29_9BIVA</name>
<accession>A0AAE0SS29</accession>
<evidence type="ECO:0000313" key="3">
    <source>
        <dbReference type="Proteomes" id="UP001195483"/>
    </source>
</evidence>
<reference evidence="1" key="1">
    <citation type="journal article" date="2021" name="Genome Biol. Evol.">
        <title>A High-Quality Reference Genome for a Parasitic Bivalve with Doubly Uniparental Inheritance (Bivalvia: Unionida).</title>
        <authorList>
            <person name="Smith C.H."/>
        </authorList>
    </citation>
    <scope>NUCLEOTIDE SEQUENCE</scope>
    <source>
        <strain evidence="1">CHS0354</strain>
    </source>
</reference>
<dbReference type="Proteomes" id="UP001195483">
    <property type="component" value="Unassembled WGS sequence"/>
</dbReference>
<evidence type="ECO:0000313" key="1">
    <source>
        <dbReference type="EMBL" id="KAK3597012.1"/>
    </source>
</evidence>
<reference evidence="1" key="3">
    <citation type="submission" date="2023-05" db="EMBL/GenBank/DDBJ databases">
        <authorList>
            <person name="Smith C.H."/>
        </authorList>
    </citation>
    <scope>NUCLEOTIDE SEQUENCE</scope>
    <source>
        <strain evidence="1">CHS0354</strain>
        <tissue evidence="1">Mantle</tissue>
    </source>
</reference>
<keyword evidence="3" id="KW-1185">Reference proteome</keyword>
<dbReference type="EMBL" id="JAEAOA010000592">
    <property type="protein sequence ID" value="KAK3597013.1"/>
    <property type="molecule type" value="Genomic_DNA"/>
</dbReference>
<protein>
    <submittedName>
        <fullName evidence="1">Uncharacterized protein</fullName>
    </submittedName>
</protein>
<proteinExistence type="predicted"/>
<organism evidence="1 3">
    <name type="scientific">Potamilus streckersoni</name>
    <dbReference type="NCBI Taxonomy" id="2493646"/>
    <lineage>
        <taxon>Eukaryota</taxon>
        <taxon>Metazoa</taxon>
        <taxon>Spiralia</taxon>
        <taxon>Lophotrochozoa</taxon>
        <taxon>Mollusca</taxon>
        <taxon>Bivalvia</taxon>
        <taxon>Autobranchia</taxon>
        <taxon>Heteroconchia</taxon>
        <taxon>Palaeoheterodonta</taxon>
        <taxon>Unionida</taxon>
        <taxon>Unionoidea</taxon>
        <taxon>Unionidae</taxon>
        <taxon>Ambleminae</taxon>
        <taxon>Lampsilini</taxon>
        <taxon>Potamilus</taxon>
    </lineage>
</organism>
<evidence type="ECO:0000313" key="2">
    <source>
        <dbReference type="EMBL" id="KAK3597013.1"/>
    </source>
</evidence>
<sequence length="112" mass="12074">MSDPNLLTSSSVKIPYITRIESVTDSVSSDSTDLEVEAHSGHSCYAAVPGQNVFIKVNSGRLCTKRTVPFGTTYACCGSYFILICHAVAHNYVELDTVGSGKKKGHIGCRWS</sequence>